<dbReference type="PRINTS" id="PR01264">
    <property type="entry name" value="MECHCHANNEL"/>
</dbReference>
<dbReference type="PROSITE" id="PS01327">
    <property type="entry name" value="MSCL"/>
    <property type="match status" value="1"/>
</dbReference>
<dbReference type="NCBIfam" id="TIGR00220">
    <property type="entry name" value="mscL"/>
    <property type="match status" value="1"/>
</dbReference>
<dbReference type="Proteomes" id="UP001060164">
    <property type="component" value="Chromosome"/>
</dbReference>
<gene>
    <name evidence="10 11" type="primary">mscL</name>
    <name evidence="11" type="ORF">NQ502_08185</name>
</gene>
<feature type="transmembrane region" description="Helical" evidence="10">
    <location>
        <begin position="20"/>
        <end position="41"/>
    </location>
</feature>
<comment type="function">
    <text evidence="10">Channel that opens in response to stretch forces in the membrane lipid bilayer. May participate in the regulation of osmotic pressure changes within the cell.</text>
</comment>
<keyword evidence="4 10" id="KW-1003">Cell membrane</keyword>
<dbReference type="Pfam" id="PF01741">
    <property type="entry name" value="MscL"/>
    <property type="match status" value="1"/>
</dbReference>
<dbReference type="RefSeq" id="WP_028529882.1">
    <property type="nucleotide sequence ID" value="NZ_CABLBR010000036.1"/>
</dbReference>
<dbReference type="PANTHER" id="PTHR30266:SF2">
    <property type="entry name" value="LARGE-CONDUCTANCE MECHANOSENSITIVE CHANNEL"/>
    <property type="match status" value="1"/>
</dbReference>
<evidence type="ECO:0000256" key="4">
    <source>
        <dbReference type="ARBA" id="ARBA00022475"/>
    </source>
</evidence>
<evidence type="ECO:0000256" key="7">
    <source>
        <dbReference type="ARBA" id="ARBA00023065"/>
    </source>
</evidence>
<dbReference type="HAMAP" id="MF_00115">
    <property type="entry name" value="MscL"/>
    <property type="match status" value="1"/>
</dbReference>
<keyword evidence="9 10" id="KW-0407">Ion channel</keyword>
<evidence type="ECO:0000256" key="2">
    <source>
        <dbReference type="ARBA" id="ARBA00007254"/>
    </source>
</evidence>
<evidence type="ECO:0000256" key="6">
    <source>
        <dbReference type="ARBA" id="ARBA00022989"/>
    </source>
</evidence>
<evidence type="ECO:0000256" key="1">
    <source>
        <dbReference type="ARBA" id="ARBA00004651"/>
    </source>
</evidence>
<keyword evidence="5 10" id="KW-0812">Transmembrane</keyword>
<evidence type="ECO:0000256" key="10">
    <source>
        <dbReference type="HAMAP-Rule" id="MF_00115"/>
    </source>
</evidence>
<name>A0ABY5VNS7_9FIRM</name>
<evidence type="ECO:0000256" key="8">
    <source>
        <dbReference type="ARBA" id="ARBA00023136"/>
    </source>
</evidence>
<dbReference type="InterPro" id="IPR019823">
    <property type="entry name" value="Mechanosensitive_channel_CS"/>
</dbReference>
<evidence type="ECO:0000313" key="12">
    <source>
        <dbReference type="Proteomes" id="UP001060164"/>
    </source>
</evidence>
<protein>
    <recommendedName>
        <fullName evidence="10">Large-conductance mechanosensitive channel</fullName>
    </recommendedName>
</protein>
<comment type="subcellular location">
    <subcellularLocation>
        <location evidence="1 10">Cell membrane</location>
        <topology evidence="1 10">Multi-pass membrane protein</topology>
    </subcellularLocation>
</comment>
<organism evidence="11 12">
    <name type="scientific">Ruminococcus gauvreauii</name>
    <dbReference type="NCBI Taxonomy" id="438033"/>
    <lineage>
        <taxon>Bacteria</taxon>
        <taxon>Bacillati</taxon>
        <taxon>Bacillota</taxon>
        <taxon>Clostridia</taxon>
        <taxon>Eubacteriales</taxon>
        <taxon>Oscillospiraceae</taxon>
        <taxon>Ruminococcus</taxon>
    </lineage>
</organism>
<comment type="similarity">
    <text evidence="2 10">Belongs to the MscL family.</text>
</comment>
<dbReference type="SUPFAM" id="SSF81330">
    <property type="entry name" value="Gated mechanosensitive channel"/>
    <property type="match status" value="1"/>
</dbReference>
<comment type="subunit">
    <text evidence="10">Homopentamer.</text>
</comment>
<dbReference type="InterPro" id="IPR036019">
    <property type="entry name" value="MscL_channel"/>
</dbReference>
<proteinExistence type="inferred from homology"/>
<dbReference type="Gene3D" id="1.10.1200.120">
    <property type="entry name" value="Large-conductance mechanosensitive channel, MscL, domain 1"/>
    <property type="match status" value="1"/>
</dbReference>
<dbReference type="PANTHER" id="PTHR30266">
    <property type="entry name" value="MECHANOSENSITIVE CHANNEL MSCL"/>
    <property type="match status" value="1"/>
</dbReference>
<accession>A0ABY5VNS7</accession>
<evidence type="ECO:0000256" key="5">
    <source>
        <dbReference type="ARBA" id="ARBA00022692"/>
    </source>
</evidence>
<reference evidence="11" key="1">
    <citation type="journal article" date="2022" name="Cell">
        <title>Design, construction, and in vivo augmentation of a complex gut microbiome.</title>
        <authorList>
            <person name="Cheng A.G."/>
            <person name="Ho P.Y."/>
            <person name="Aranda-Diaz A."/>
            <person name="Jain S."/>
            <person name="Yu F.B."/>
            <person name="Meng X."/>
            <person name="Wang M."/>
            <person name="Iakiviak M."/>
            <person name="Nagashima K."/>
            <person name="Zhao A."/>
            <person name="Murugkar P."/>
            <person name="Patil A."/>
            <person name="Atabakhsh K."/>
            <person name="Weakley A."/>
            <person name="Yan J."/>
            <person name="Brumbaugh A.R."/>
            <person name="Higginbottom S."/>
            <person name="Dimas A."/>
            <person name="Shiver A.L."/>
            <person name="Deutschbauer A."/>
            <person name="Neff N."/>
            <person name="Sonnenburg J.L."/>
            <person name="Huang K.C."/>
            <person name="Fischbach M.A."/>
        </authorList>
    </citation>
    <scope>NUCLEOTIDE SEQUENCE</scope>
    <source>
        <strain evidence="11">DSM 19829</strain>
    </source>
</reference>
<dbReference type="InterPro" id="IPR037673">
    <property type="entry name" value="MSC/AndL"/>
</dbReference>
<evidence type="ECO:0000313" key="11">
    <source>
        <dbReference type="EMBL" id="UWP60993.1"/>
    </source>
</evidence>
<sequence length="155" mass="16594">MKKGKNFIQEFRTFISRGNVMDMAVGVIIGAAFQAIVSSLIDDIINPVLGFILGGIDFSGYSVTLGAGADAPLIRYGSFISAVINFLVMAFVIFCLVKVMNRIAARTSQKEEAPQAPTTKVCPFCKTEIAVDAVRCPHCTSVLEGELAEAAAVRE</sequence>
<keyword evidence="3 10" id="KW-0813">Transport</keyword>
<keyword evidence="6 10" id="KW-1133">Transmembrane helix</keyword>
<dbReference type="InterPro" id="IPR001185">
    <property type="entry name" value="MS_channel"/>
</dbReference>
<evidence type="ECO:0000256" key="9">
    <source>
        <dbReference type="ARBA" id="ARBA00023303"/>
    </source>
</evidence>
<evidence type="ECO:0000256" key="3">
    <source>
        <dbReference type="ARBA" id="ARBA00022448"/>
    </source>
</evidence>
<keyword evidence="7 10" id="KW-0406">Ion transport</keyword>
<feature type="transmembrane region" description="Helical" evidence="10">
    <location>
        <begin position="73"/>
        <end position="97"/>
    </location>
</feature>
<keyword evidence="8 10" id="KW-0472">Membrane</keyword>
<dbReference type="EMBL" id="CP102290">
    <property type="protein sequence ID" value="UWP60993.1"/>
    <property type="molecule type" value="Genomic_DNA"/>
</dbReference>
<keyword evidence="12" id="KW-1185">Reference proteome</keyword>